<protein>
    <submittedName>
        <fullName evidence="2">Uncharacterized protein</fullName>
    </submittedName>
</protein>
<dbReference type="AlphaFoldDB" id="A0A5S4UZG2"/>
<feature type="region of interest" description="Disordered" evidence="1">
    <location>
        <begin position="1"/>
        <end position="68"/>
    </location>
</feature>
<comment type="caution">
    <text evidence="2">The sequence shown here is derived from an EMBL/GenBank/DDBJ whole genome shotgun (WGS) entry which is preliminary data.</text>
</comment>
<keyword evidence="3" id="KW-1185">Reference proteome</keyword>
<accession>A0A5S4UZG2</accession>
<gene>
    <name evidence="2" type="ORF">FYC51_00790</name>
</gene>
<feature type="compositionally biased region" description="Basic and acidic residues" evidence="1">
    <location>
        <begin position="51"/>
        <end position="68"/>
    </location>
</feature>
<feature type="compositionally biased region" description="Acidic residues" evidence="1">
    <location>
        <begin position="12"/>
        <end position="32"/>
    </location>
</feature>
<evidence type="ECO:0000313" key="3">
    <source>
        <dbReference type="Proteomes" id="UP000325243"/>
    </source>
</evidence>
<evidence type="ECO:0000256" key="1">
    <source>
        <dbReference type="SAM" id="MobiDB-lite"/>
    </source>
</evidence>
<reference evidence="2 3" key="1">
    <citation type="submission" date="2019-08" db="EMBL/GenBank/DDBJ databases">
        <authorList>
            <person name="Hu J."/>
        </authorList>
    </citation>
    <scope>NUCLEOTIDE SEQUENCE [LARGE SCALE GENOMIC DNA]</scope>
    <source>
        <strain evidence="2 3">NEAU-184</strain>
    </source>
</reference>
<organism evidence="2 3">
    <name type="scientific">Agromyces mariniharenae</name>
    <dbReference type="NCBI Taxonomy" id="2604423"/>
    <lineage>
        <taxon>Bacteria</taxon>
        <taxon>Bacillati</taxon>
        <taxon>Actinomycetota</taxon>
        <taxon>Actinomycetes</taxon>
        <taxon>Micrococcales</taxon>
        <taxon>Microbacteriaceae</taxon>
        <taxon>Agromyces</taxon>
    </lineage>
</organism>
<dbReference type="Proteomes" id="UP000325243">
    <property type="component" value="Unassembled WGS sequence"/>
</dbReference>
<name>A0A5S4UZG2_9MICO</name>
<proteinExistence type="predicted"/>
<sequence length="68" mass="7366">MDALAGSGAASPDDDEFTVAQDTEFDEDELAPDDDHRGLDDSLEDEVPGIDAERHVDFRDERSAADEG</sequence>
<dbReference type="EMBL" id="VSSB01000001">
    <property type="protein sequence ID" value="TYL52344.1"/>
    <property type="molecule type" value="Genomic_DNA"/>
</dbReference>
<dbReference type="RefSeq" id="WP_148731808.1">
    <property type="nucleotide sequence ID" value="NZ_VSSB01000001.1"/>
</dbReference>
<evidence type="ECO:0000313" key="2">
    <source>
        <dbReference type="EMBL" id="TYL52344.1"/>
    </source>
</evidence>